<keyword evidence="3" id="KW-1185">Reference proteome</keyword>
<feature type="region of interest" description="Disordered" evidence="1">
    <location>
        <begin position="1"/>
        <end position="32"/>
    </location>
</feature>
<dbReference type="EMBL" id="BLJY01000006">
    <property type="protein sequence ID" value="GFF16940.1"/>
    <property type="molecule type" value="Genomic_DNA"/>
</dbReference>
<dbReference type="Pfam" id="PF20174">
    <property type="entry name" value="DUF6540"/>
    <property type="match status" value="1"/>
</dbReference>
<dbReference type="AlphaFoldDB" id="A0A5M3YYD4"/>
<feature type="compositionally biased region" description="Pro residues" evidence="1">
    <location>
        <begin position="1"/>
        <end position="12"/>
    </location>
</feature>
<dbReference type="Proteomes" id="UP000452235">
    <property type="component" value="Unassembled WGS sequence"/>
</dbReference>
<dbReference type="VEuPathDB" id="FungiDB:ATEG_09136"/>
<reference evidence="2 3" key="1">
    <citation type="submission" date="2020-01" db="EMBL/GenBank/DDBJ databases">
        <title>Aspergillus terreus IFO 6365 whole genome shotgun sequence.</title>
        <authorList>
            <person name="Kanamasa S."/>
            <person name="Takahashi H."/>
        </authorList>
    </citation>
    <scope>NUCLEOTIDE SEQUENCE [LARGE SCALE GENOMIC DNA]</scope>
    <source>
        <strain evidence="2 3">IFO 6365</strain>
    </source>
</reference>
<proteinExistence type="predicted"/>
<sequence length="166" mass="18208">MTFPPPPPPPPAAAAGNRAQTAATAPRPPAVTAIGPPGTFKVELLIFNGYPYKDHWAYWVGSHSNPDIGVLIHAVGDVRNGFSFQIKRSHNFEITRTFPTKRIPLQWVDGKYFNEQAMLNNGVHKIDNRPVCAFEASAYKVQPPGKSLNTIDEASSVSFLAMEYTS</sequence>
<protein>
    <submittedName>
        <fullName evidence="2">Uncharacterized protein</fullName>
    </submittedName>
</protein>
<gene>
    <name evidence="2" type="ORF">ATEIFO6365_0006027700</name>
</gene>
<feature type="compositionally biased region" description="Low complexity" evidence="1">
    <location>
        <begin position="13"/>
        <end position="32"/>
    </location>
</feature>
<evidence type="ECO:0000313" key="3">
    <source>
        <dbReference type="Proteomes" id="UP000452235"/>
    </source>
</evidence>
<accession>A0A5M3YYD4</accession>
<name>A0A5M3YYD4_ASPTE</name>
<evidence type="ECO:0000256" key="1">
    <source>
        <dbReference type="SAM" id="MobiDB-lite"/>
    </source>
</evidence>
<organism evidence="2 3">
    <name type="scientific">Aspergillus terreus</name>
    <dbReference type="NCBI Taxonomy" id="33178"/>
    <lineage>
        <taxon>Eukaryota</taxon>
        <taxon>Fungi</taxon>
        <taxon>Dikarya</taxon>
        <taxon>Ascomycota</taxon>
        <taxon>Pezizomycotina</taxon>
        <taxon>Eurotiomycetes</taxon>
        <taxon>Eurotiomycetidae</taxon>
        <taxon>Eurotiales</taxon>
        <taxon>Aspergillaceae</taxon>
        <taxon>Aspergillus</taxon>
        <taxon>Aspergillus subgen. Circumdati</taxon>
    </lineage>
</organism>
<evidence type="ECO:0000313" key="2">
    <source>
        <dbReference type="EMBL" id="GFF16940.1"/>
    </source>
</evidence>
<dbReference type="InterPro" id="IPR046670">
    <property type="entry name" value="DUF6540"/>
</dbReference>
<comment type="caution">
    <text evidence="2">The sequence shown here is derived from an EMBL/GenBank/DDBJ whole genome shotgun (WGS) entry which is preliminary data.</text>
</comment>
<dbReference type="OrthoDB" id="2999773at2759"/>